<evidence type="ECO:0000313" key="1">
    <source>
        <dbReference type="EMBL" id="OAX30835.1"/>
    </source>
</evidence>
<dbReference type="EMBL" id="KV449868">
    <property type="protein sequence ID" value="OAX30835.1"/>
    <property type="molecule type" value="Genomic_DNA"/>
</dbReference>
<gene>
    <name evidence="1" type="ORF">K503DRAFT_704744</name>
</gene>
<name>A0A1B7ME15_9AGAM</name>
<dbReference type="Proteomes" id="UP000092154">
    <property type="component" value="Unassembled WGS sequence"/>
</dbReference>
<protein>
    <submittedName>
        <fullName evidence="1">Uncharacterized protein</fullName>
    </submittedName>
</protein>
<dbReference type="OrthoDB" id="2158839at2759"/>
<sequence>NSQACLTKQANKQLVWRSSNKPVCIDWQRTCGCTNQSHNKRHLCTGCLSTGHGAQFCPRSQALISPLSV</sequence>
<reference evidence="1 2" key="1">
    <citation type="submission" date="2016-06" db="EMBL/GenBank/DDBJ databases">
        <title>Comparative genomics of the ectomycorrhizal sister species Rhizopogon vinicolor and Rhizopogon vesiculosus (Basidiomycota: Boletales) reveals a divergence of the mating type B locus.</title>
        <authorList>
            <consortium name="DOE Joint Genome Institute"/>
            <person name="Mujic A.B."/>
            <person name="Kuo A."/>
            <person name="Tritt A."/>
            <person name="Lipzen A."/>
            <person name="Chen C."/>
            <person name="Johnson J."/>
            <person name="Sharma A."/>
            <person name="Barry K."/>
            <person name="Grigoriev I.V."/>
            <person name="Spatafora J.W."/>
        </authorList>
    </citation>
    <scope>NUCLEOTIDE SEQUENCE [LARGE SCALE GENOMIC DNA]</scope>
    <source>
        <strain evidence="1 2">AM-OR11-026</strain>
    </source>
</reference>
<accession>A0A1B7ME15</accession>
<organism evidence="1 2">
    <name type="scientific">Rhizopogon vinicolor AM-OR11-026</name>
    <dbReference type="NCBI Taxonomy" id="1314800"/>
    <lineage>
        <taxon>Eukaryota</taxon>
        <taxon>Fungi</taxon>
        <taxon>Dikarya</taxon>
        <taxon>Basidiomycota</taxon>
        <taxon>Agaricomycotina</taxon>
        <taxon>Agaricomycetes</taxon>
        <taxon>Agaricomycetidae</taxon>
        <taxon>Boletales</taxon>
        <taxon>Suillineae</taxon>
        <taxon>Rhizopogonaceae</taxon>
        <taxon>Rhizopogon</taxon>
    </lineage>
</organism>
<dbReference type="AlphaFoldDB" id="A0A1B7ME15"/>
<dbReference type="InParanoid" id="A0A1B7ME15"/>
<evidence type="ECO:0000313" key="2">
    <source>
        <dbReference type="Proteomes" id="UP000092154"/>
    </source>
</evidence>
<feature type="non-terminal residue" evidence="1">
    <location>
        <position position="1"/>
    </location>
</feature>
<proteinExistence type="predicted"/>
<keyword evidence="2" id="KW-1185">Reference proteome</keyword>